<dbReference type="GO" id="GO:0043386">
    <property type="term" value="P:mycotoxin biosynthetic process"/>
    <property type="evidence" value="ECO:0007669"/>
    <property type="project" value="InterPro"/>
</dbReference>
<evidence type="ECO:0000256" key="2">
    <source>
        <dbReference type="SAM" id="MobiDB-lite"/>
    </source>
</evidence>
<keyword evidence="3" id="KW-1133">Transmembrane helix</keyword>
<name>N1QMS3_SPHMS</name>
<comment type="similarity">
    <text evidence="1">Belongs to the ustYa family.</text>
</comment>
<keyword evidence="5" id="KW-1185">Reference proteome</keyword>
<feature type="compositionally biased region" description="Polar residues" evidence="2">
    <location>
        <begin position="1"/>
        <end position="12"/>
    </location>
</feature>
<dbReference type="HOGENOM" id="CLU_042941_6_4_1"/>
<feature type="region of interest" description="Disordered" evidence="2">
    <location>
        <begin position="1"/>
        <end position="31"/>
    </location>
</feature>
<dbReference type="Proteomes" id="UP000016931">
    <property type="component" value="Unassembled WGS sequence"/>
</dbReference>
<organism evidence="4 5">
    <name type="scientific">Sphaerulina musiva (strain SO2202)</name>
    <name type="common">Poplar stem canker fungus</name>
    <name type="synonym">Septoria musiva</name>
    <dbReference type="NCBI Taxonomy" id="692275"/>
    <lineage>
        <taxon>Eukaryota</taxon>
        <taxon>Fungi</taxon>
        <taxon>Dikarya</taxon>
        <taxon>Ascomycota</taxon>
        <taxon>Pezizomycotina</taxon>
        <taxon>Dothideomycetes</taxon>
        <taxon>Dothideomycetidae</taxon>
        <taxon>Mycosphaerellales</taxon>
        <taxon>Mycosphaerellaceae</taxon>
        <taxon>Sphaerulina</taxon>
    </lineage>
</organism>
<keyword evidence="3" id="KW-0812">Transmembrane</keyword>
<dbReference type="PANTHER" id="PTHR33365">
    <property type="entry name" value="YALI0B05434P"/>
    <property type="match status" value="1"/>
</dbReference>
<proteinExistence type="inferred from homology"/>
<dbReference type="EMBL" id="KB456260">
    <property type="protein sequence ID" value="EMF16824.1"/>
    <property type="molecule type" value="Genomic_DNA"/>
</dbReference>
<gene>
    <name evidence="4" type="ORF">SEPMUDRAFT_76407</name>
</gene>
<evidence type="ECO:0000256" key="1">
    <source>
        <dbReference type="ARBA" id="ARBA00035112"/>
    </source>
</evidence>
<dbReference type="OrthoDB" id="3687641at2759"/>
<sequence>MPNNVETKGYTYSQLGDSHDESSSSHGLVPSSTQRRNFHYLWTVLTVINTLVLGTNLMLLWQRHSISNPQQQVEEPLAPFMSSIDRTLHKKTFNAFEYNVTKYTARTSDVGDEVEKNWVDLGIYGAPIVIPMDEVEYFDISSDHVRLDPQTNPTAPYAGVSGKIQAQHYLHCVNLLRQGLWYNRDYYRAQRHPSWNEAQDVLYGEYTLSEIHTAHCIDQLRQLIMCEADMSVVPFLEGKEGMSFLDFERPKQCRSWQSFLKWHRERAWEGGRISEERNIPGHEIPFFSWSGH</sequence>
<evidence type="ECO:0000313" key="5">
    <source>
        <dbReference type="Proteomes" id="UP000016931"/>
    </source>
</evidence>
<evidence type="ECO:0000313" key="4">
    <source>
        <dbReference type="EMBL" id="EMF16824.1"/>
    </source>
</evidence>
<feature type="transmembrane region" description="Helical" evidence="3">
    <location>
        <begin position="40"/>
        <end position="61"/>
    </location>
</feature>
<dbReference type="RefSeq" id="XP_016764945.1">
    <property type="nucleotide sequence ID" value="XM_016910139.1"/>
</dbReference>
<dbReference type="AlphaFoldDB" id="N1QMS3"/>
<dbReference type="GeneID" id="27907276"/>
<dbReference type="Pfam" id="PF11807">
    <property type="entry name" value="UstYa"/>
    <property type="match status" value="1"/>
</dbReference>
<accession>N1QMS3</accession>
<keyword evidence="3" id="KW-0472">Membrane</keyword>
<protein>
    <submittedName>
        <fullName evidence="4">Uncharacterized protein</fullName>
    </submittedName>
</protein>
<reference evidence="4 5" key="1">
    <citation type="journal article" date="2012" name="PLoS Pathog.">
        <title>Diverse lifestyles and strategies of plant pathogenesis encoded in the genomes of eighteen Dothideomycetes fungi.</title>
        <authorList>
            <person name="Ohm R.A."/>
            <person name="Feau N."/>
            <person name="Henrissat B."/>
            <person name="Schoch C.L."/>
            <person name="Horwitz B.A."/>
            <person name="Barry K.W."/>
            <person name="Condon B.J."/>
            <person name="Copeland A.C."/>
            <person name="Dhillon B."/>
            <person name="Glaser F."/>
            <person name="Hesse C.N."/>
            <person name="Kosti I."/>
            <person name="LaButti K."/>
            <person name="Lindquist E.A."/>
            <person name="Lucas S."/>
            <person name="Salamov A.A."/>
            <person name="Bradshaw R.E."/>
            <person name="Ciuffetti L."/>
            <person name="Hamelin R.C."/>
            <person name="Kema G.H.J."/>
            <person name="Lawrence C."/>
            <person name="Scott J.A."/>
            <person name="Spatafora J.W."/>
            <person name="Turgeon B.G."/>
            <person name="de Wit P.J.G.M."/>
            <person name="Zhong S."/>
            <person name="Goodwin S.B."/>
            <person name="Grigoriev I.V."/>
        </authorList>
    </citation>
    <scope>NUCLEOTIDE SEQUENCE [LARGE SCALE GENOMIC DNA]</scope>
    <source>
        <strain evidence="4 5">SO2202</strain>
    </source>
</reference>
<dbReference type="PANTHER" id="PTHR33365:SF12">
    <property type="entry name" value="TAT PATHWAY SIGNAL SEQUENCE"/>
    <property type="match status" value="1"/>
</dbReference>
<dbReference type="eggNOG" id="ENOG502R99Q">
    <property type="taxonomic scope" value="Eukaryota"/>
</dbReference>
<dbReference type="STRING" id="692275.N1QMS3"/>
<dbReference type="InterPro" id="IPR021765">
    <property type="entry name" value="UstYa-like"/>
</dbReference>
<evidence type="ECO:0000256" key="3">
    <source>
        <dbReference type="SAM" id="Phobius"/>
    </source>
</evidence>